<evidence type="ECO:0000313" key="1">
    <source>
        <dbReference type="EMBL" id="EGN57124.1"/>
    </source>
</evidence>
<dbReference type="AlphaFoldDB" id="F8N5F9"/>
<keyword evidence="2" id="KW-1185">Reference proteome</keyword>
<dbReference type="STRING" id="688246.Premu_1719"/>
<accession>F8N5F9</accession>
<dbReference type="Proteomes" id="UP000002772">
    <property type="component" value="Unassembled WGS sequence"/>
</dbReference>
<name>F8N5F9_9BACT</name>
<organism evidence="1 2">
    <name type="scientific">Hallella multisaccharivorax DSM 17128</name>
    <dbReference type="NCBI Taxonomy" id="688246"/>
    <lineage>
        <taxon>Bacteria</taxon>
        <taxon>Pseudomonadati</taxon>
        <taxon>Bacteroidota</taxon>
        <taxon>Bacteroidia</taxon>
        <taxon>Bacteroidales</taxon>
        <taxon>Prevotellaceae</taxon>
        <taxon>Hallella</taxon>
    </lineage>
</organism>
<dbReference type="HOGENOM" id="CLU_3255830_0_0_10"/>
<sequence>MSYLVNETSYLGKYDIIFLASRHLNDENTTNTVKHRMHGIRF</sequence>
<proteinExistence type="predicted"/>
<protein>
    <submittedName>
        <fullName evidence="1">Uncharacterized protein</fullName>
    </submittedName>
</protein>
<reference evidence="2" key="1">
    <citation type="journal article" date="2011" name="Stand. Genomic Sci.">
        <title>Non-contiguous finished genome sequence of the opportunistic oral pathogen Prevotella multisaccharivorax type strain (PPPA20).</title>
        <authorList>
            <person name="Pati A."/>
            <person name="Gronow S."/>
            <person name="Lu M."/>
            <person name="Lapidus A."/>
            <person name="Nolan M."/>
            <person name="Lucas S."/>
            <person name="Hammon N."/>
            <person name="Deshpande S."/>
            <person name="Cheng J.F."/>
            <person name="Tapia R."/>
            <person name="Han C."/>
            <person name="Goodwin L."/>
            <person name="Pitluck S."/>
            <person name="Liolios K."/>
            <person name="Pagani I."/>
            <person name="Mavromatis K."/>
            <person name="Mikhailova N."/>
            <person name="Huntemann M."/>
            <person name="Chen A."/>
            <person name="Palaniappan K."/>
            <person name="Land M."/>
            <person name="Hauser L."/>
            <person name="Detter J.C."/>
            <person name="Brambilla E.M."/>
            <person name="Rohde M."/>
            <person name="Goker M."/>
            <person name="Woyke T."/>
            <person name="Bristow J."/>
            <person name="Eisen J.A."/>
            <person name="Markowitz V."/>
            <person name="Hugenholtz P."/>
            <person name="Kyrpides N.C."/>
            <person name="Klenk H.P."/>
            <person name="Ivanova N."/>
        </authorList>
    </citation>
    <scope>NUCLEOTIDE SEQUENCE [LARGE SCALE GENOMIC DNA]</scope>
    <source>
        <strain evidence="2">DSM 17128</strain>
    </source>
</reference>
<dbReference type="EMBL" id="GL945017">
    <property type="protein sequence ID" value="EGN57124.1"/>
    <property type="molecule type" value="Genomic_DNA"/>
</dbReference>
<gene>
    <name evidence="1" type="ORF">Premu_1719</name>
</gene>
<evidence type="ECO:0000313" key="2">
    <source>
        <dbReference type="Proteomes" id="UP000002772"/>
    </source>
</evidence>